<dbReference type="InterPro" id="IPR029034">
    <property type="entry name" value="Cystine-knot_cytokine"/>
</dbReference>
<feature type="compositionally biased region" description="Pro residues" evidence="1">
    <location>
        <begin position="255"/>
        <end position="319"/>
    </location>
</feature>
<dbReference type="PANTHER" id="PTHR33995:SF8">
    <property type="entry name" value="PRION-LIKE-(Q_N-RICH)-DOMAIN-BEARING PROTEIN"/>
    <property type="match status" value="1"/>
</dbReference>
<feature type="region of interest" description="Disordered" evidence="1">
    <location>
        <begin position="338"/>
        <end position="389"/>
    </location>
</feature>
<dbReference type="PRINTS" id="PR01217">
    <property type="entry name" value="PRICHEXTENSN"/>
</dbReference>
<proteinExistence type="predicted"/>
<dbReference type="SUPFAM" id="SSF57501">
    <property type="entry name" value="Cystine-knot cytokines"/>
    <property type="match status" value="1"/>
</dbReference>
<reference evidence="2" key="1">
    <citation type="submission" date="2023-07" db="EMBL/GenBank/DDBJ databases">
        <authorList>
            <consortium name="CYATHOMIX"/>
        </authorList>
    </citation>
    <scope>NUCLEOTIDE SEQUENCE</scope>
    <source>
        <strain evidence="2">N/A</strain>
    </source>
</reference>
<evidence type="ECO:0000256" key="1">
    <source>
        <dbReference type="SAM" id="MobiDB-lite"/>
    </source>
</evidence>
<dbReference type="Proteomes" id="UP001176961">
    <property type="component" value="Unassembled WGS sequence"/>
</dbReference>
<name>A0AA36HF44_CYLNA</name>
<protein>
    <submittedName>
        <fullName evidence="2">Uncharacterized protein</fullName>
    </submittedName>
</protein>
<comment type="caution">
    <text evidence="2">The sequence shown here is derived from an EMBL/GenBank/DDBJ whole genome shotgun (WGS) entry which is preliminary data.</text>
</comment>
<evidence type="ECO:0000313" key="2">
    <source>
        <dbReference type="EMBL" id="CAJ0609012.1"/>
    </source>
</evidence>
<feature type="compositionally biased region" description="Polar residues" evidence="1">
    <location>
        <begin position="188"/>
        <end position="213"/>
    </location>
</feature>
<dbReference type="PANTHER" id="PTHR33995">
    <property type="entry name" value="PROTEIN CBG18546"/>
    <property type="match status" value="1"/>
</dbReference>
<sequence length="486" mass="54006">MGYNTLLLSALLIITAQAASILEFRDLVEQRTDGNKIRQCPCVLHPESGRCIVYDPRYQATSIEEAMYTFPDLSRHDDIYDTPSSLMTVEPFFCRTAECQQCFSLLYYHLIDRRIIDRSFRPVTQLLDRSSLNPSMCPRYVFTTGTYSPPQPVSVPVHVRTMIRKGMMSAGKPWIQRDPVAQHSIRQPQFTEPQSFQQPRSRGTQQPLQQIFEQSPREESPKRGWWNPPQEPRVAFDGTNTINGPSPPARTQALPPAPRLAPAPVPRALPPVPRPNVAPPPAPRPALAPPATAPPPLPRPRIAVAPPPGAPPPPVPFGPPPRPIPVAPPPPPPVAPPPLPPPPPPPHPPHPVPPFPFRTVRRSKRRSSPVIGKRGSISCTNRGETNRGEPDDNLLPLCGLCWVWRKLPDDYFPQWLNEASCQEGDFCLSGWGSCVEQFRAIDVLHKVRGKWEPKTLAIATCCDCKVRAGTEAHSLVIGDRIGDRRS</sequence>
<organism evidence="2 3">
    <name type="scientific">Cylicocyclus nassatus</name>
    <name type="common">Nematode worm</name>
    <dbReference type="NCBI Taxonomy" id="53992"/>
    <lineage>
        <taxon>Eukaryota</taxon>
        <taxon>Metazoa</taxon>
        <taxon>Ecdysozoa</taxon>
        <taxon>Nematoda</taxon>
        <taxon>Chromadorea</taxon>
        <taxon>Rhabditida</taxon>
        <taxon>Rhabditina</taxon>
        <taxon>Rhabditomorpha</taxon>
        <taxon>Strongyloidea</taxon>
        <taxon>Strongylidae</taxon>
        <taxon>Cylicocyclus</taxon>
    </lineage>
</organism>
<dbReference type="EMBL" id="CATQJL010000326">
    <property type="protein sequence ID" value="CAJ0609012.1"/>
    <property type="molecule type" value="Genomic_DNA"/>
</dbReference>
<feature type="compositionally biased region" description="Pro residues" evidence="1">
    <location>
        <begin position="338"/>
        <end position="356"/>
    </location>
</feature>
<feature type="region of interest" description="Disordered" evidence="1">
    <location>
        <begin position="188"/>
        <end position="319"/>
    </location>
</feature>
<dbReference type="AlphaFoldDB" id="A0AA36HF44"/>
<accession>A0AA36HF44</accession>
<keyword evidence="3" id="KW-1185">Reference proteome</keyword>
<gene>
    <name evidence="2" type="ORF">CYNAS_LOCUS20995</name>
</gene>
<evidence type="ECO:0000313" key="3">
    <source>
        <dbReference type="Proteomes" id="UP001176961"/>
    </source>
</evidence>